<proteinExistence type="predicted"/>
<feature type="transmembrane region" description="Helical" evidence="1">
    <location>
        <begin position="146"/>
        <end position="168"/>
    </location>
</feature>
<name>A0A067MMC3_BOTB1</name>
<accession>A0A067MMC3</accession>
<keyword evidence="1" id="KW-0812">Transmembrane</keyword>
<dbReference type="Proteomes" id="UP000027195">
    <property type="component" value="Unassembled WGS sequence"/>
</dbReference>
<gene>
    <name evidence="2" type="ORF">BOTBODRAFT_33915</name>
</gene>
<feature type="transmembrane region" description="Helical" evidence="1">
    <location>
        <begin position="219"/>
        <end position="238"/>
    </location>
</feature>
<sequence>MSSYTSPPPSYTTVQPARYATISEGTPLIVQSRGLARNVTTNYRGLRLGIIRLLSPLALILSIFTIAKVYFLRPALTHVPRYTTIIDVPKDQVFGNYWHVVYVAQIILCYYIMFGADKIASSIGYQFIHLHVLTAVWTLAEAFGMYYIASGALFFIFLLLISIAHYCYTRDLIVYSLNGVFLVIVGLYAFPHSVLTAIADTYARGGGRGGHSGPPDLMWPLIWYLGDTGMLGIVYIAIQGDFYALLGMLYVGWVLTGSSVSVPNFIALPS</sequence>
<keyword evidence="1" id="KW-1133">Transmembrane helix</keyword>
<evidence type="ECO:0000313" key="2">
    <source>
        <dbReference type="EMBL" id="KDQ13037.1"/>
    </source>
</evidence>
<dbReference type="HOGENOM" id="CLU_1030540_0_0_1"/>
<dbReference type="EMBL" id="KL198046">
    <property type="protein sequence ID" value="KDQ13037.1"/>
    <property type="molecule type" value="Genomic_DNA"/>
</dbReference>
<keyword evidence="3" id="KW-1185">Reference proteome</keyword>
<reference evidence="3" key="1">
    <citation type="journal article" date="2014" name="Proc. Natl. Acad. Sci. U.S.A.">
        <title>Extensive sampling of basidiomycete genomes demonstrates inadequacy of the white-rot/brown-rot paradigm for wood decay fungi.</title>
        <authorList>
            <person name="Riley R."/>
            <person name="Salamov A.A."/>
            <person name="Brown D.W."/>
            <person name="Nagy L.G."/>
            <person name="Floudas D."/>
            <person name="Held B.W."/>
            <person name="Levasseur A."/>
            <person name="Lombard V."/>
            <person name="Morin E."/>
            <person name="Otillar R."/>
            <person name="Lindquist E.A."/>
            <person name="Sun H."/>
            <person name="LaButti K.M."/>
            <person name="Schmutz J."/>
            <person name="Jabbour D."/>
            <person name="Luo H."/>
            <person name="Baker S.E."/>
            <person name="Pisabarro A.G."/>
            <person name="Walton J.D."/>
            <person name="Blanchette R.A."/>
            <person name="Henrissat B."/>
            <person name="Martin F."/>
            <person name="Cullen D."/>
            <person name="Hibbett D.S."/>
            <person name="Grigoriev I.V."/>
        </authorList>
    </citation>
    <scope>NUCLEOTIDE SEQUENCE [LARGE SCALE GENOMIC DNA]</scope>
    <source>
        <strain evidence="3">FD-172 SS1</strain>
    </source>
</reference>
<feature type="transmembrane region" description="Helical" evidence="1">
    <location>
        <begin position="53"/>
        <end position="72"/>
    </location>
</feature>
<feature type="transmembrane region" description="Helical" evidence="1">
    <location>
        <begin position="97"/>
        <end position="116"/>
    </location>
</feature>
<evidence type="ECO:0000256" key="1">
    <source>
        <dbReference type="SAM" id="Phobius"/>
    </source>
</evidence>
<feature type="transmembrane region" description="Helical" evidence="1">
    <location>
        <begin position="245"/>
        <end position="266"/>
    </location>
</feature>
<evidence type="ECO:0000313" key="3">
    <source>
        <dbReference type="Proteomes" id="UP000027195"/>
    </source>
</evidence>
<dbReference type="InParanoid" id="A0A067MMC3"/>
<feature type="transmembrane region" description="Helical" evidence="1">
    <location>
        <begin position="180"/>
        <end position="199"/>
    </location>
</feature>
<keyword evidence="1" id="KW-0472">Membrane</keyword>
<protein>
    <submittedName>
        <fullName evidence="2">Uncharacterized protein</fullName>
    </submittedName>
</protein>
<dbReference type="AlphaFoldDB" id="A0A067MMC3"/>
<organism evidence="2 3">
    <name type="scientific">Botryobasidium botryosum (strain FD-172 SS1)</name>
    <dbReference type="NCBI Taxonomy" id="930990"/>
    <lineage>
        <taxon>Eukaryota</taxon>
        <taxon>Fungi</taxon>
        <taxon>Dikarya</taxon>
        <taxon>Basidiomycota</taxon>
        <taxon>Agaricomycotina</taxon>
        <taxon>Agaricomycetes</taxon>
        <taxon>Cantharellales</taxon>
        <taxon>Botryobasidiaceae</taxon>
        <taxon>Botryobasidium</taxon>
    </lineage>
</organism>